<dbReference type="Pfam" id="PF03279">
    <property type="entry name" value="Lip_A_acyltrans"/>
    <property type="match status" value="1"/>
</dbReference>
<keyword evidence="4 8" id="KW-0808">Transferase</keyword>
<dbReference type="EMBL" id="SWCJ01000014">
    <property type="protein sequence ID" value="TKB52791.1"/>
    <property type="molecule type" value="Genomic_DNA"/>
</dbReference>
<keyword evidence="2" id="KW-1003">Cell membrane</keyword>
<dbReference type="AlphaFoldDB" id="A0A4U1BMK6"/>
<dbReference type="CDD" id="cd07984">
    <property type="entry name" value="LPLAT_LABLAT-like"/>
    <property type="match status" value="1"/>
</dbReference>
<evidence type="ECO:0000256" key="7">
    <source>
        <dbReference type="SAM" id="Phobius"/>
    </source>
</evidence>
<keyword evidence="5 7" id="KW-0472">Membrane</keyword>
<dbReference type="PIRSF" id="PIRSF026649">
    <property type="entry name" value="MsbB"/>
    <property type="match status" value="1"/>
</dbReference>
<evidence type="ECO:0000313" key="9">
    <source>
        <dbReference type="Proteomes" id="UP000305675"/>
    </source>
</evidence>
<dbReference type="InterPro" id="IPR004960">
    <property type="entry name" value="LipA_acyltrans"/>
</dbReference>
<evidence type="ECO:0000256" key="2">
    <source>
        <dbReference type="ARBA" id="ARBA00022475"/>
    </source>
</evidence>
<dbReference type="RefSeq" id="WP_136864414.1">
    <property type="nucleotide sequence ID" value="NZ_SWCJ01000014.1"/>
</dbReference>
<evidence type="ECO:0000256" key="4">
    <source>
        <dbReference type="ARBA" id="ARBA00022679"/>
    </source>
</evidence>
<dbReference type="GO" id="GO:0009276">
    <property type="term" value="C:Gram-negative-bacterium-type cell wall"/>
    <property type="evidence" value="ECO:0007669"/>
    <property type="project" value="InterPro"/>
</dbReference>
<proteinExistence type="predicted"/>
<dbReference type="PANTHER" id="PTHR30606">
    <property type="entry name" value="LIPID A BIOSYNTHESIS LAUROYL ACYLTRANSFERASE"/>
    <property type="match status" value="1"/>
</dbReference>
<keyword evidence="3" id="KW-0997">Cell inner membrane</keyword>
<dbReference type="EC" id="2.3.1.243" evidence="8"/>
<organism evidence="8 9">
    <name type="scientific">Ferrimonas aestuarii</name>
    <dbReference type="NCBI Taxonomy" id="2569539"/>
    <lineage>
        <taxon>Bacteria</taxon>
        <taxon>Pseudomonadati</taxon>
        <taxon>Pseudomonadota</taxon>
        <taxon>Gammaproteobacteria</taxon>
        <taxon>Alteromonadales</taxon>
        <taxon>Ferrimonadaceae</taxon>
        <taxon>Ferrimonas</taxon>
    </lineage>
</organism>
<keyword evidence="9" id="KW-1185">Reference proteome</keyword>
<keyword evidence="6 8" id="KW-0012">Acyltransferase</keyword>
<comment type="caution">
    <text evidence="8">The sequence shown here is derived from an EMBL/GenBank/DDBJ whole genome shotgun (WGS) entry which is preliminary data.</text>
</comment>
<evidence type="ECO:0000313" key="8">
    <source>
        <dbReference type="EMBL" id="TKB52791.1"/>
    </source>
</evidence>
<protein>
    <submittedName>
        <fullName evidence="8">Lauroyl-Kdo(2)-lipid IV(A) myristoyltransferase</fullName>
        <ecNumber evidence="8">2.3.1.243</ecNumber>
    </submittedName>
</protein>
<dbReference type="GO" id="GO:0016747">
    <property type="term" value="F:acyltransferase activity, transferring groups other than amino-acyl groups"/>
    <property type="evidence" value="ECO:0007669"/>
    <property type="project" value="InterPro"/>
</dbReference>
<evidence type="ECO:0000256" key="1">
    <source>
        <dbReference type="ARBA" id="ARBA00004533"/>
    </source>
</evidence>
<dbReference type="GO" id="GO:0009103">
    <property type="term" value="P:lipopolysaccharide biosynthetic process"/>
    <property type="evidence" value="ECO:0007669"/>
    <property type="project" value="InterPro"/>
</dbReference>
<keyword evidence="7" id="KW-0812">Transmembrane</keyword>
<accession>A0A4U1BMK6</accession>
<keyword evidence="7" id="KW-1133">Transmembrane helix</keyword>
<sequence length="315" mass="35674">MSSSIHLNQPYEVKFCRAMLAPKYWASWIAVLMMASTALIPNRARRMIAKGCVPILRKVGKKPKRITHANLKACFPNMPESERDKIIDAMIFNFLRVGLGMGALACHRRKDIESAININGIEHIERARDQGKPIVFLVPHLIGIEFAGARLSALGLPMMGMVKHHKNPVFNWFTCKQRRRWGGTVYHRDAGLRTLVQGLRRGECFLYLPDQDHGPEKSVFAPFFATHKATLPVIGRLARCGNAVVLPLAIDIAPNEAKMQLNVSAPLELPESMTKQEEAELLNQEMERIIAAHPCQYMWFLKVLQTRQEGESRLY</sequence>
<dbReference type="Proteomes" id="UP000305675">
    <property type="component" value="Unassembled WGS sequence"/>
</dbReference>
<dbReference type="OrthoDB" id="9803456at2"/>
<gene>
    <name evidence="8" type="primary">msbB</name>
    <name evidence="8" type="ORF">FCL42_15900</name>
</gene>
<dbReference type="GO" id="GO:0005886">
    <property type="term" value="C:plasma membrane"/>
    <property type="evidence" value="ECO:0007669"/>
    <property type="project" value="UniProtKB-SubCell"/>
</dbReference>
<dbReference type="PANTHER" id="PTHR30606:SF4">
    <property type="entry name" value="LIPID A BIOSYNTHESIS MYRISTOYLTRANSFERASE"/>
    <property type="match status" value="1"/>
</dbReference>
<evidence type="ECO:0000256" key="6">
    <source>
        <dbReference type="ARBA" id="ARBA00023315"/>
    </source>
</evidence>
<dbReference type="InterPro" id="IPR011921">
    <property type="entry name" value="Lipid_A_MsbB"/>
</dbReference>
<evidence type="ECO:0000256" key="5">
    <source>
        <dbReference type="ARBA" id="ARBA00023136"/>
    </source>
</evidence>
<dbReference type="NCBIfam" id="TIGR02208">
    <property type="entry name" value="lipid_A_msbB"/>
    <property type="match status" value="1"/>
</dbReference>
<reference evidence="8 9" key="1">
    <citation type="submission" date="2019-04" db="EMBL/GenBank/DDBJ databases">
        <authorList>
            <person name="Hwang J.C."/>
        </authorList>
    </citation>
    <scope>NUCLEOTIDE SEQUENCE [LARGE SCALE GENOMIC DNA]</scope>
    <source>
        <strain evidence="8 9">IMCC35002</strain>
    </source>
</reference>
<name>A0A4U1BMK6_9GAMM</name>
<dbReference type="GO" id="GO:0009247">
    <property type="term" value="P:glycolipid biosynthetic process"/>
    <property type="evidence" value="ECO:0007669"/>
    <property type="project" value="UniProtKB-ARBA"/>
</dbReference>
<evidence type="ECO:0000256" key="3">
    <source>
        <dbReference type="ARBA" id="ARBA00022519"/>
    </source>
</evidence>
<feature type="transmembrane region" description="Helical" evidence="7">
    <location>
        <begin position="24"/>
        <end position="40"/>
    </location>
</feature>
<comment type="subcellular location">
    <subcellularLocation>
        <location evidence="1">Cell inner membrane</location>
    </subcellularLocation>
</comment>